<dbReference type="AlphaFoldDB" id="A0A103E410"/>
<evidence type="ECO:0000313" key="6">
    <source>
        <dbReference type="Proteomes" id="UP000062788"/>
    </source>
</evidence>
<name>A0A103E410_9BURK</name>
<dbReference type="Proteomes" id="UP000198460">
    <property type="component" value="Unassembled WGS sequence"/>
</dbReference>
<dbReference type="GO" id="GO:0005509">
    <property type="term" value="F:calcium ion binding"/>
    <property type="evidence" value="ECO:0007669"/>
    <property type="project" value="InterPro"/>
</dbReference>
<feature type="domain" description="EF-hand" evidence="3">
    <location>
        <begin position="95"/>
        <end position="130"/>
    </location>
</feature>
<evidence type="ECO:0000256" key="1">
    <source>
        <dbReference type="SAM" id="MobiDB-lite"/>
    </source>
</evidence>
<keyword evidence="2" id="KW-0732">Signal</keyword>
<feature type="signal peptide" evidence="2">
    <location>
        <begin position="1"/>
        <end position="25"/>
    </location>
</feature>
<reference evidence="5 7" key="2">
    <citation type="submission" date="2017-04" db="EMBL/GenBank/DDBJ databases">
        <authorList>
            <person name="Afonso C.L."/>
            <person name="Miller P.J."/>
            <person name="Scott M.A."/>
            <person name="Spackman E."/>
            <person name="Goraichik I."/>
            <person name="Dimitrov K.M."/>
            <person name="Suarez D.L."/>
            <person name="Swayne D.E."/>
        </authorList>
    </citation>
    <scope>NUCLEOTIDE SEQUENCE [LARGE SCALE GENOMIC DNA]</scope>
    <source>
        <strain evidence="5">LMG 28154</strain>
    </source>
</reference>
<dbReference type="InterPro" id="IPR018247">
    <property type="entry name" value="EF_Hand_1_Ca_BS"/>
</dbReference>
<feature type="chain" id="PRO_5015049535" description="EF-hand domain-containing protein" evidence="2">
    <location>
        <begin position="26"/>
        <end position="132"/>
    </location>
</feature>
<accession>A0A103E410</accession>
<evidence type="ECO:0000259" key="3">
    <source>
        <dbReference type="PROSITE" id="PS50222"/>
    </source>
</evidence>
<protein>
    <recommendedName>
        <fullName evidence="3">EF-hand domain-containing protein</fullName>
    </recommendedName>
</protein>
<evidence type="ECO:0000256" key="2">
    <source>
        <dbReference type="SAM" id="SignalP"/>
    </source>
</evidence>
<sequence length="132" mass="13985">MNIQSLVAWTVLAAAGFALTQTAFAQQAASDTQPARHGQAQLGDPYVPPAARKPTAGTQTTGDELHAQVVRKLQRQFAAADAGNAGLTEAQAKAAGLGYVAKNFKQIDVNRTGRVSFSDVQRYLQSQSATRQ</sequence>
<dbReference type="PROSITE" id="PS00018">
    <property type="entry name" value="EF_HAND_1"/>
    <property type="match status" value="1"/>
</dbReference>
<keyword evidence="6" id="KW-1185">Reference proteome</keyword>
<proteinExistence type="predicted"/>
<dbReference type="EMBL" id="FXAN01000039">
    <property type="protein sequence ID" value="SMF99258.1"/>
    <property type="molecule type" value="Genomic_DNA"/>
</dbReference>
<dbReference type="RefSeq" id="WP_059515860.1">
    <property type="nucleotide sequence ID" value="NZ_CP013448.1"/>
</dbReference>
<dbReference type="PROSITE" id="PS50222">
    <property type="entry name" value="EF_HAND_2"/>
    <property type="match status" value="1"/>
</dbReference>
<dbReference type="OrthoDB" id="9115083at2"/>
<dbReference type="InterPro" id="IPR002048">
    <property type="entry name" value="EF_hand_dom"/>
</dbReference>
<organism evidence="4 6">
    <name type="scientific">Burkholderia singularis</name>
    <dbReference type="NCBI Taxonomy" id="1503053"/>
    <lineage>
        <taxon>Bacteria</taxon>
        <taxon>Pseudomonadati</taxon>
        <taxon>Pseudomonadota</taxon>
        <taxon>Betaproteobacteria</taxon>
        <taxon>Burkholderiales</taxon>
        <taxon>Burkholderiaceae</taxon>
        <taxon>Burkholderia</taxon>
        <taxon>pseudomallei group</taxon>
    </lineage>
</organism>
<dbReference type="EMBL" id="LOWA01000024">
    <property type="protein sequence ID" value="KVE27941.1"/>
    <property type="molecule type" value="Genomic_DNA"/>
</dbReference>
<gene>
    <name evidence="5" type="ORF">BSIN_2479</name>
    <name evidence="4" type="ORF">WS67_10205</name>
</gene>
<evidence type="ECO:0000313" key="7">
    <source>
        <dbReference type="Proteomes" id="UP000198460"/>
    </source>
</evidence>
<evidence type="ECO:0000313" key="4">
    <source>
        <dbReference type="EMBL" id="KVE27941.1"/>
    </source>
</evidence>
<reference evidence="4 6" key="1">
    <citation type="submission" date="2015-11" db="EMBL/GenBank/DDBJ databases">
        <title>Expanding the genomic diversity of Burkholderia species for the development of highly accurate diagnostics.</title>
        <authorList>
            <person name="Sahl J."/>
            <person name="Keim P."/>
            <person name="Wagner D."/>
        </authorList>
    </citation>
    <scope>NUCLEOTIDE SEQUENCE [LARGE SCALE GENOMIC DNA]</scope>
    <source>
        <strain evidence="4 6">TSV85</strain>
    </source>
</reference>
<evidence type="ECO:0000313" key="5">
    <source>
        <dbReference type="EMBL" id="SMF99258.1"/>
    </source>
</evidence>
<dbReference type="Proteomes" id="UP000062788">
    <property type="component" value="Unassembled WGS sequence"/>
</dbReference>
<feature type="region of interest" description="Disordered" evidence="1">
    <location>
        <begin position="28"/>
        <end position="61"/>
    </location>
</feature>